<proteinExistence type="predicted"/>
<dbReference type="EMBL" id="LAZR01013826">
    <property type="protein sequence ID" value="KKM20160.1"/>
    <property type="molecule type" value="Genomic_DNA"/>
</dbReference>
<dbReference type="GO" id="GO:0009424">
    <property type="term" value="C:bacterial-type flagellum hook"/>
    <property type="evidence" value="ECO:0007669"/>
    <property type="project" value="InterPro"/>
</dbReference>
<sequence>MPDRVNLQTVINSTILDIQLSTFRMQRLQEQIASGKKINRPSDDPSGARKVLSLRSEGLRLEQYSKNIQTSIRSIEFSTSTLHDTTTFIQRVQELTIQGVNGATDQAGRDAIASEINGILEAILQIANSSRMGLYIFAGTETTTMPFEATRNAEGDITAITYKGNREKIKYPVGPGSSTQVNQPGAEVFIDSKIFTTLMAIRDNLAGGALEFARAELDNIKNAHTDILQFVSKGGA</sequence>
<dbReference type="NCBIfam" id="TIGR02550">
    <property type="entry name" value="flagell_flgL"/>
    <property type="match status" value="1"/>
</dbReference>
<gene>
    <name evidence="2" type="ORF">LCGC14_1648280</name>
</gene>
<dbReference type="Pfam" id="PF00669">
    <property type="entry name" value="Flagellin_N"/>
    <property type="match status" value="1"/>
</dbReference>
<organism evidence="2">
    <name type="scientific">marine sediment metagenome</name>
    <dbReference type="NCBI Taxonomy" id="412755"/>
    <lineage>
        <taxon>unclassified sequences</taxon>
        <taxon>metagenomes</taxon>
        <taxon>ecological metagenomes</taxon>
    </lineage>
</organism>
<dbReference type="InterPro" id="IPR001492">
    <property type="entry name" value="Flagellin"/>
</dbReference>
<reference evidence="2" key="1">
    <citation type="journal article" date="2015" name="Nature">
        <title>Complex archaea that bridge the gap between prokaryotes and eukaryotes.</title>
        <authorList>
            <person name="Spang A."/>
            <person name="Saw J.H."/>
            <person name="Jorgensen S.L."/>
            <person name="Zaremba-Niedzwiedzka K."/>
            <person name="Martijn J."/>
            <person name="Lind A.E."/>
            <person name="van Eijk R."/>
            <person name="Schleper C."/>
            <person name="Guy L."/>
            <person name="Ettema T.J."/>
        </authorList>
    </citation>
    <scope>NUCLEOTIDE SEQUENCE</scope>
</reference>
<comment type="caution">
    <text evidence="2">The sequence shown here is derived from an EMBL/GenBank/DDBJ whole genome shotgun (WGS) entry which is preliminary data.</text>
</comment>
<evidence type="ECO:0000259" key="1">
    <source>
        <dbReference type="Pfam" id="PF00669"/>
    </source>
</evidence>
<dbReference type="InterPro" id="IPR001029">
    <property type="entry name" value="Flagellin_N"/>
</dbReference>
<dbReference type="GO" id="GO:0071973">
    <property type="term" value="P:bacterial-type flagellum-dependent cell motility"/>
    <property type="evidence" value="ECO:0007669"/>
    <property type="project" value="InterPro"/>
</dbReference>
<dbReference type="PANTHER" id="PTHR42792:SF1">
    <property type="entry name" value="FLAGELLAR HOOK-ASSOCIATED PROTEIN 3"/>
    <property type="match status" value="1"/>
</dbReference>
<dbReference type="PANTHER" id="PTHR42792">
    <property type="entry name" value="FLAGELLIN"/>
    <property type="match status" value="1"/>
</dbReference>
<feature type="non-terminal residue" evidence="2">
    <location>
        <position position="236"/>
    </location>
</feature>
<dbReference type="SUPFAM" id="SSF64518">
    <property type="entry name" value="Phase 1 flagellin"/>
    <property type="match status" value="1"/>
</dbReference>
<evidence type="ECO:0000313" key="2">
    <source>
        <dbReference type="EMBL" id="KKM20160.1"/>
    </source>
</evidence>
<dbReference type="GO" id="GO:0005198">
    <property type="term" value="F:structural molecule activity"/>
    <property type="evidence" value="ECO:0007669"/>
    <property type="project" value="InterPro"/>
</dbReference>
<dbReference type="InterPro" id="IPR013384">
    <property type="entry name" value="Flagell_FlgL"/>
</dbReference>
<feature type="domain" description="Flagellin N-terminal" evidence="1">
    <location>
        <begin position="6"/>
        <end position="142"/>
    </location>
</feature>
<accession>A0A0F9KXN6</accession>
<dbReference type="Gene3D" id="1.20.1330.10">
    <property type="entry name" value="f41 fragment of flagellin, N-terminal domain"/>
    <property type="match status" value="1"/>
</dbReference>
<protein>
    <recommendedName>
        <fullName evidence="1">Flagellin N-terminal domain-containing protein</fullName>
    </recommendedName>
</protein>
<name>A0A0F9KXN6_9ZZZZ</name>
<dbReference type="AlphaFoldDB" id="A0A0F9KXN6"/>